<sequence>MTWWSGLPIVMKQPSYTGWNNRSSRSYHVKRVGGRAVRLKATNSRSEGEVVLLTVQKCDSSKVFLSDNQHDIYAVFPQGGVGSEKVDPKNAHLALSYGYPSPALRSQQVRS</sequence>
<dbReference type="EMBL" id="UZAI01017772">
    <property type="protein sequence ID" value="VDP29334.1"/>
    <property type="molecule type" value="Genomic_DNA"/>
</dbReference>
<name>A0A3P8DB34_9TREM</name>
<reference evidence="1 2" key="1">
    <citation type="submission" date="2018-11" db="EMBL/GenBank/DDBJ databases">
        <authorList>
            <consortium name="Pathogen Informatics"/>
        </authorList>
    </citation>
    <scope>NUCLEOTIDE SEQUENCE [LARGE SCALE GENOMIC DNA]</scope>
    <source>
        <strain evidence="1 2">Zambia</strain>
    </source>
</reference>
<accession>A0A3P8DB34</accession>
<protein>
    <submittedName>
        <fullName evidence="1">Uncharacterized protein</fullName>
    </submittedName>
</protein>
<dbReference type="AlphaFoldDB" id="A0A3P8DB34"/>
<gene>
    <name evidence="1" type="ORF">SMRZ_LOCUS18828</name>
</gene>
<evidence type="ECO:0000313" key="1">
    <source>
        <dbReference type="EMBL" id="VDP29334.1"/>
    </source>
</evidence>
<keyword evidence="2" id="KW-1185">Reference proteome</keyword>
<dbReference type="Proteomes" id="UP000277204">
    <property type="component" value="Unassembled WGS sequence"/>
</dbReference>
<proteinExistence type="predicted"/>
<organism evidence="1 2">
    <name type="scientific">Schistosoma margrebowiei</name>
    <dbReference type="NCBI Taxonomy" id="48269"/>
    <lineage>
        <taxon>Eukaryota</taxon>
        <taxon>Metazoa</taxon>
        <taxon>Spiralia</taxon>
        <taxon>Lophotrochozoa</taxon>
        <taxon>Platyhelminthes</taxon>
        <taxon>Trematoda</taxon>
        <taxon>Digenea</taxon>
        <taxon>Strigeidida</taxon>
        <taxon>Schistosomatoidea</taxon>
        <taxon>Schistosomatidae</taxon>
        <taxon>Schistosoma</taxon>
    </lineage>
</organism>
<evidence type="ECO:0000313" key="2">
    <source>
        <dbReference type="Proteomes" id="UP000277204"/>
    </source>
</evidence>